<dbReference type="CDD" id="cd03255">
    <property type="entry name" value="ABC_MJ0796_LolCDE_FtsE"/>
    <property type="match status" value="1"/>
</dbReference>
<dbReference type="PANTHER" id="PTHR42798">
    <property type="entry name" value="LIPOPROTEIN-RELEASING SYSTEM ATP-BINDING PROTEIN LOLD"/>
    <property type="match status" value="1"/>
</dbReference>
<dbReference type="GO" id="GO:0005886">
    <property type="term" value="C:plasma membrane"/>
    <property type="evidence" value="ECO:0007669"/>
    <property type="project" value="UniProtKB-SubCell"/>
</dbReference>
<feature type="transmembrane region" description="Helical" evidence="11">
    <location>
        <begin position="265"/>
        <end position="284"/>
    </location>
</feature>
<evidence type="ECO:0000313" key="14">
    <source>
        <dbReference type="Proteomes" id="UP000005926"/>
    </source>
</evidence>
<dbReference type="GO" id="GO:0006865">
    <property type="term" value="P:amino acid transport"/>
    <property type="evidence" value="ECO:0007669"/>
    <property type="project" value="UniProtKB-KW"/>
</dbReference>
<keyword evidence="3" id="KW-1003">Cell membrane</keyword>
<dbReference type="InterPro" id="IPR027417">
    <property type="entry name" value="P-loop_NTPase"/>
</dbReference>
<evidence type="ECO:0000256" key="7">
    <source>
        <dbReference type="ARBA" id="ARBA00022970"/>
    </source>
</evidence>
<comment type="subcellular location">
    <subcellularLocation>
        <location evidence="1">Cell inner membrane</location>
        <topology evidence="1">Multi-pass membrane protein</topology>
    </subcellularLocation>
</comment>
<dbReference type="PROSITE" id="PS00211">
    <property type="entry name" value="ABC_TRANSPORTER_1"/>
    <property type="match status" value="1"/>
</dbReference>
<proteinExistence type="inferred from homology"/>
<evidence type="ECO:0000256" key="3">
    <source>
        <dbReference type="ARBA" id="ARBA00022475"/>
    </source>
</evidence>
<feature type="transmembrane region" description="Helical" evidence="11">
    <location>
        <begin position="760"/>
        <end position="787"/>
    </location>
</feature>
<evidence type="ECO:0000256" key="6">
    <source>
        <dbReference type="ARBA" id="ARBA00022840"/>
    </source>
</evidence>
<dbReference type="eggNOG" id="COG0577">
    <property type="taxonomic scope" value="Bacteria"/>
</dbReference>
<keyword evidence="9 11" id="KW-0472">Membrane</keyword>
<comment type="caution">
    <text evidence="13">The sequence shown here is derived from an EMBL/GenBank/DDBJ whole genome shotgun (WGS) entry which is preliminary data.</text>
</comment>
<gene>
    <name evidence="13" type="ORF">HMPREF0444_0992</name>
</gene>
<evidence type="ECO:0000256" key="9">
    <source>
        <dbReference type="ARBA" id="ARBA00023136"/>
    </source>
</evidence>
<dbReference type="eggNOG" id="COG1136">
    <property type="taxonomic scope" value="Bacteria"/>
</dbReference>
<evidence type="ECO:0000313" key="13">
    <source>
        <dbReference type="EMBL" id="EEW37279.1"/>
    </source>
</evidence>
<evidence type="ECO:0000256" key="10">
    <source>
        <dbReference type="ARBA" id="ARBA00038388"/>
    </source>
</evidence>
<protein>
    <submittedName>
        <fullName evidence="13">ABC transporter, ATP-binding protein</fullName>
    </submittedName>
</protein>
<dbReference type="HOGENOM" id="CLU_000604_9_0_9"/>
<dbReference type="Proteomes" id="UP000005926">
    <property type="component" value="Unassembled WGS sequence"/>
</dbReference>
<keyword evidence="8 11" id="KW-1133">Transmembrane helix</keyword>
<evidence type="ECO:0000256" key="4">
    <source>
        <dbReference type="ARBA" id="ARBA00022692"/>
    </source>
</evidence>
<dbReference type="InterPro" id="IPR017911">
    <property type="entry name" value="MacB-like_ATP-bd"/>
</dbReference>
<dbReference type="InterPro" id="IPR003838">
    <property type="entry name" value="ABC3_permease_C"/>
</dbReference>
<evidence type="ECO:0000256" key="8">
    <source>
        <dbReference type="ARBA" id="ARBA00022989"/>
    </source>
</evidence>
<evidence type="ECO:0000256" key="11">
    <source>
        <dbReference type="SAM" id="Phobius"/>
    </source>
</evidence>
<evidence type="ECO:0000256" key="1">
    <source>
        <dbReference type="ARBA" id="ARBA00004429"/>
    </source>
</evidence>
<dbReference type="GO" id="GO:0016887">
    <property type="term" value="F:ATP hydrolysis activity"/>
    <property type="evidence" value="ECO:0007669"/>
    <property type="project" value="InterPro"/>
</dbReference>
<evidence type="ECO:0000256" key="5">
    <source>
        <dbReference type="ARBA" id="ARBA00022741"/>
    </source>
</evidence>
<sequence>MMLQLQHISKVYHTANQEFHALKDISIRFRENEFVSILGQSGSGKTTLLNIIGGLDQYTSGDLLIQGKSTKQFKDRDWDSYRNHTIGFVFQSYNLIGHQTALSNVEIAMTLSGVSKAERKKRAIEALERVGLKDHLYKKPSQMSGGQMQRIAIARALVNNPKVVLADEPTGALDSETSVQIMELLKDIAKERLVIMVTHNPELAKTYSTRIVQVLDGNILSDSNPYELTEEKTQGDIQFTKTKMNFMTALALSFNNLLTKKGRTFLTAFAGSIGIIGIALILALSNGVSDYVKKVQEDTLVSLPLTISEQNQSNLLATSPDLSDKPYKDNNELGVNTVLTKLLKKQIGKNDLASFKKYLEENASQVEALTKDVRYQYNLQPYIYASDTSDGPKSILPSTLADEVETSNQTMKGYLHNIDYWSELSSDTNMLESQYDVLEGRLPTDKSEIVLIADENNEISDLLLYSLRIKDPSELNDAKKLDELGSQTYQYSDFIGKTFKAVVNTNRFVKENNQWINKIDDKSYMKTQIENGLELKIVGVLRQKEGTRSSVNSPSGGVAYTSALIDYTSEQIQNSDIVKEQEAKPTINVFTGKEFAKDPKPFNSADLTEEEKIQLAKMTPEQQAQYVQQYNDNLAATYEENLAKLGVIDKSKPAAIEFYTSSFQQKQELKDFINAYNTAKKDAGDDDKVLAYSDDIQTIMSSITTMVGVITTVLVGFVAISLIVSSIMIAIITYISVLERTKEIGILRAMGASKKDIRRIFTAETAIEGFISGVLGITITLLATFPINAIVAQTTKVDGVAQLPWDAAFILIVISIVLTVLAGLIPSRIAAKKDPVESLRSE</sequence>
<dbReference type="SMART" id="SM00382">
    <property type="entry name" value="AAA"/>
    <property type="match status" value="1"/>
</dbReference>
<accession>C8NGE7</accession>
<dbReference type="PANTHER" id="PTHR42798:SF6">
    <property type="entry name" value="CELL DIVISION ATP-BINDING PROTEIN FTSE"/>
    <property type="match status" value="1"/>
</dbReference>
<dbReference type="Pfam" id="PF02687">
    <property type="entry name" value="FtsX"/>
    <property type="match status" value="1"/>
</dbReference>
<evidence type="ECO:0000259" key="12">
    <source>
        <dbReference type="PROSITE" id="PS50893"/>
    </source>
</evidence>
<dbReference type="SUPFAM" id="SSF52540">
    <property type="entry name" value="P-loop containing nucleoside triphosphate hydrolases"/>
    <property type="match status" value="1"/>
</dbReference>
<keyword evidence="2" id="KW-0813">Transport</keyword>
<dbReference type="InterPro" id="IPR017871">
    <property type="entry name" value="ABC_transporter-like_CS"/>
</dbReference>
<dbReference type="InterPro" id="IPR003593">
    <property type="entry name" value="AAA+_ATPase"/>
</dbReference>
<feature type="domain" description="ABC transporter" evidence="12">
    <location>
        <begin position="3"/>
        <end position="241"/>
    </location>
</feature>
<keyword evidence="14" id="KW-1185">Reference proteome</keyword>
<dbReference type="Gene3D" id="3.40.50.300">
    <property type="entry name" value="P-loop containing nucleotide triphosphate hydrolases"/>
    <property type="match status" value="1"/>
</dbReference>
<keyword evidence="6 13" id="KW-0067">ATP-binding</keyword>
<keyword evidence="7" id="KW-0029">Amino-acid transport</keyword>
<reference evidence="13 14" key="1">
    <citation type="submission" date="2009-08" db="EMBL/GenBank/DDBJ databases">
        <authorList>
            <person name="Muzny D."/>
            <person name="Qin X."/>
            <person name="Deng J."/>
            <person name="Jiang H."/>
            <person name="Liu Y."/>
            <person name="Qu J."/>
            <person name="Song X.-Z."/>
            <person name="Zhang L."/>
            <person name="Thornton R."/>
            <person name="Coyle M."/>
            <person name="Francisco L."/>
            <person name="Jackson L."/>
            <person name="Javaid M."/>
            <person name="Korchina V."/>
            <person name="Kovar C."/>
            <person name="Mata R."/>
            <person name="Mathew T."/>
            <person name="Ngo R."/>
            <person name="Nguyen L."/>
            <person name="Nguyen N."/>
            <person name="Okwuonu G."/>
            <person name="Ongeri F."/>
            <person name="Pham C."/>
            <person name="Simmons D."/>
            <person name="Wilczek-Boney K."/>
            <person name="Hale W."/>
            <person name="Jakkamsetti A."/>
            <person name="Pham P."/>
            <person name="Ruth R."/>
            <person name="San Lucas F."/>
            <person name="Warren J."/>
            <person name="Zhang J."/>
            <person name="Zhao Z."/>
            <person name="Zhou C."/>
            <person name="Zhu D."/>
            <person name="Lee S."/>
            <person name="Bess C."/>
            <person name="Blankenburg K."/>
            <person name="Forbes L."/>
            <person name="Fu Q."/>
            <person name="Gubbala S."/>
            <person name="Hirani K."/>
            <person name="Jayaseelan J.C."/>
            <person name="Lara F."/>
            <person name="Munidasa M."/>
            <person name="Palculict T."/>
            <person name="Patil S."/>
            <person name="Pu L.-L."/>
            <person name="Saada N."/>
            <person name="Tang L."/>
            <person name="Weissenberger G."/>
            <person name="Zhu Y."/>
            <person name="Hemphill L."/>
            <person name="Shang Y."/>
            <person name="Youmans B."/>
            <person name="Ayvaz T."/>
            <person name="Ross M."/>
            <person name="Santibanez J."/>
            <person name="Aqrawi P."/>
            <person name="Gross S."/>
            <person name="Joshi V."/>
            <person name="Fowler G."/>
            <person name="Nazareth L."/>
            <person name="Reid J."/>
            <person name="Worley K."/>
            <person name="Petrosino J."/>
            <person name="Highlander S."/>
            <person name="Gibbs R."/>
        </authorList>
    </citation>
    <scope>NUCLEOTIDE SEQUENCE [LARGE SCALE GENOMIC DNA]</scope>
    <source>
        <strain evidence="13 14">ATCC 49175</strain>
    </source>
</reference>
<dbReference type="AlphaFoldDB" id="C8NGE7"/>
<feature type="transmembrane region" description="Helical" evidence="11">
    <location>
        <begin position="706"/>
        <end position="739"/>
    </location>
</feature>
<evidence type="ECO:0000256" key="2">
    <source>
        <dbReference type="ARBA" id="ARBA00022448"/>
    </source>
</evidence>
<dbReference type="STRING" id="638301.HMPREF0444_0992"/>
<dbReference type="InterPro" id="IPR003439">
    <property type="entry name" value="ABC_transporter-like_ATP-bd"/>
</dbReference>
<dbReference type="FunFam" id="3.40.50.300:FF:000032">
    <property type="entry name" value="Export ABC transporter ATP-binding protein"/>
    <property type="match status" value="1"/>
</dbReference>
<comment type="similarity">
    <text evidence="10">Belongs to the ABC transporter superfamily. Macrolide exporter (TC 3.A.1.122) family.</text>
</comment>
<dbReference type="EMBL" id="ACKZ01000018">
    <property type="protein sequence ID" value="EEW37279.1"/>
    <property type="molecule type" value="Genomic_DNA"/>
</dbReference>
<dbReference type="GO" id="GO:0098796">
    <property type="term" value="C:membrane protein complex"/>
    <property type="evidence" value="ECO:0007669"/>
    <property type="project" value="UniProtKB-ARBA"/>
</dbReference>
<dbReference type="PROSITE" id="PS50893">
    <property type="entry name" value="ABC_TRANSPORTER_2"/>
    <property type="match status" value="1"/>
</dbReference>
<keyword evidence="5" id="KW-0547">Nucleotide-binding</keyword>
<name>C8NGE7_9LACT</name>
<keyword evidence="4 11" id="KW-0812">Transmembrane</keyword>
<dbReference type="Pfam" id="PF00005">
    <property type="entry name" value="ABC_tran"/>
    <property type="match status" value="1"/>
</dbReference>
<feature type="transmembrane region" description="Helical" evidence="11">
    <location>
        <begin position="807"/>
        <end position="825"/>
    </location>
</feature>
<organism evidence="13 14">
    <name type="scientific">Granulicatella adiacens ATCC 49175</name>
    <dbReference type="NCBI Taxonomy" id="638301"/>
    <lineage>
        <taxon>Bacteria</taxon>
        <taxon>Bacillati</taxon>
        <taxon>Bacillota</taxon>
        <taxon>Bacilli</taxon>
        <taxon>Lactobacillales</taxon>
        <taxon>Carnobacteriaceae</taxon>
        <taxon>Granulicatella</taxon>
    </lineage>
</organism>
<dbReference type="GO" id="GO:0022857">
    <property type="term" value="F:transmembrane transporter activity"/>
    <property type="evidence" value="ECO:0007669"/>
    <property type="project" value="UniProtKB-ARBA"/>
</dbReference>
<dbReference type="GO" id="GO:0005524">
    <property type="term" value="F:ATP binding"/>
    <property type="evidence" value="ECO:0007669"/>
    <property type="project" value="UniProtKB-KW"/>
</dbReference>